<dbReference type="Proteomes" id="UP000653156">
    <property type="component" value="Chromosome"/>
</dbReference>
<dbReference type="GO" id="GO:0009307">
    <property type="term" value="P:DNA restriction-modification system"/>
    <property type="evidence" value="ECO:0007669"/>
    <property type="project" value="UniProtKB-KW"/>
</dbReference>
<dbReference type="KEGG" id="ptes:JQU52_11885"/>
<dbReference type="InterPro" id="IPR044946">
    <property type="entry name" value="Restrct_endonuc_typeI_TRD_sf"/>
</dbReference>
<dbReference type="EMBL" id="CP069798">
    <property type="protein sequence ID" value="QRQ81401.1"/>
    <property type="molecule type" value="Genomic_DNA"/>
</dbReference>
<dbReference type="CDD" id="cd16961">
    <property type="entry name" value="RMtype1_S_TRD-CR_like"/>
    <property type="match status" value="1"/>
</dbReference>
<sequence length="200" mass="22378">MTKLCRLGEITDIHTGFTFRGKVEEAPDGNAHIVQIKDARSHWEHRLGSHIDIHSLPKIHWQGKSYARSGSVLLPSRGEYLRASCLQADDGNASPVVASSQFFVINPKSAVLPEYLCWLLNQPAIQNRLQHDSRGSNIPMLGIGQINELRLPIAPVNTQTHIVALVHLAEQEQQTAAQLQQNRQTLFQGIYQHLIKESQS</sequence>
<reference evidence="5" key="1">
    <citation type="submission" date="2021-02" db="EMBL/GenBank/DDBJ databases">
        <title>Neisseriaceae sp. 26B isolated from the cloaca of a Common Toad-headed Turtle (Mesoclemmys nasuta).</title>
        <authorList>
            <person name="Spergser J."/>
            <person name="Busse H.-J."/>
        </authorList>
    </citation>
    <scope>NUCLEOTIDE SEQUENCE</scope>
    <source>
        <strain evidence="5">26B</strain>
    </source>
</reference>
<protein>
    <submittedName>
        <fullName evidence="5">Restriction endonuclease subunit S</fullName>
    </submittedName>
</protein>
<dbReference type="RefSeq" id="WP_230338694.1">
    <property type="nucleotide sequence ID" value="NZ_CP069798.1"/>
</dbReference>
<keyword evidence="6" id="KW-1185">Reference proteome</keyword>
<dbReference type="GO" id="GO:0004519">
    <property type="term" value="F:endonuclease activity"/>
    <property type="evidence" value="ECO:0007669"/>
    <property type="project" value="UniProtKB-KW"/>
</dbReference>
<evidence type="ECO:0000256" key="3">
    <source>
        <dbReference type="ARBA" id="ARBA00023125"/>
    </source>
</evidence>
<proteinExistence type="inferred from homology"/>
<dbReference type="InterPro" id="IPR052021">
    <property type="entry name" value="Type-I_RS_S_subunit"/>
</dbReference>
<dbReference type="GO" id="GO:0003677">
    <property type="term" value="F:DNA binding"/>
    <property type="evidence" value="ECO:0007669"/>
    <property type="project" value="UniProtKB-KW"/>
</dbReference>
<keyword evidence="3" id="KW-0238">DNA-binding</keyword>
<dbReference type="Gene3D" id="3.90.220.20">
    <property type="entry name" value="DNA methylase specificity domains"/>
    <property type="match status" value="1"/>
</dbReference>
<dbReference type="PANTHER" id="PTHR30408">
    <property type="entry name" value="TYPE-1 RESTRICTION ENZYME ECOKI SPECIFICITY PROTEIN"/>
    <property type="match status" value="1"/>
</dbReference>
<evidence type="ECO:0000256" key="2">
    <source>
        <dbReference type="ARBA" id="ARBA00022747"/>
    </source>
</evidence>
<evidence type="ECO:0000313" key="6">
    <source>
        <dbReference type="Proteomes" id="UP000653156"/>
    </source>
</evidence>
<feature type="domain" description="Type I restriction modification DNA specificity" evidence="4">
    <location>
        <begin position="5"/>
        <end position="166"/>
    </location>
</feature>
<dbReference type="Pfam" id="PF01420">
    <property type="entry name" value="Methylase_S"/>
    <property type="match status" value="1"/>
</dbReference>
<keyword evidence="5" id="KW-0540">Nuclease</keyword>
<dbReference type="PANTHER" id="PTHR30408:SF12">
    <property type="entry name" value="TYPE I RESTRICTION ENZYME MJAVIII SPECIFICITY SUBUNIT"/>
    <property type="match status" value="1"/>
</dbReference>
<accession>A0A892ZED5</accession>
<comment type="similarity">
    <text evidence="1">Belongs to the type-I restriction system S methylase family.</text>
</comment>
<evidence type="ECO:0000259" key="4">
    <source>
        <dbReference type="Pfam" id="PF01420"/>
    </source>
</evidence>
<dbReference type="REBASE" id="496149">
    <property type="entry name" value="S1.Nba26BORF11890P"/>
</dbReference>
<evidence type="ECO:0000313" key="5">
    <source>
        <dbReference type="EMBL" id="QRQ81401.1"/>
    </source>
</evidence>
<dbReference type="AlphaFoldDB" id="A0A892ZED5"/>
<dbReference type="SUPFAM" id="SSF116734">
    <property type="entry name" value="DNA methylase specificity domain"/>
    <property type="match status" value="1"/>
</dbReference>
<keyword evidence="2" id="KW-0680">Restriction system</keyword>
<evidence type="ECO:0000256" key="1">
    <source>
        <dbReference type="ARBA" id="ARBA00010923"/>
    </source>
</evidence>
<name>A0A892ZED5_9NEIS</name>
<dbReference type="InterPro" id="IPR000055">
    <property type="entry name" value="Restrct_endonuc_typeI_TRD"/>
</dbReference>
<organism evidence="5 6">
    <name type="scientific">Paralysiella testudinis</name>
    <dbReference type="NCBI Taxonomy" id="2809020"/>
    <lineage>
        <taxon>Bacteria</taxon>
        <taxon>Pseudomonadati</taxon>
        <taxon>Pseudomonadota</taxon>
        <taxon>Betaproteobacteria</taxon>
        <taxon>Neisseriales</taxon>
        <taxon>Neisseriaceae</taxon>
        <taxon>Paralysiella</taxon>
    </lineage>
</organism>
<keyword evidence="5" id="KW-0378">Hydrolase</keyword>
<keyword evidence="5" id="KW-0255">Endonuclease</keyword>
<gene>
    <name evidence="5" type="ORF">JQU52_11885</name>
</gene>